<reference evidence="9" key="1">
    <citation type="submission" date="2016-10" db="EMBL/GenBank/DDBJ databases">
        <authorList>
            <person name="Varghese N."/>
            <person name="Submissions S."/>
        </authorList>
    </citation>
    <scope>NUCLEOTIDE SEQUENCE [LARGE SCALE GENOMIC DNA]</scope>
    <source>
        <strain evidence="9">DSM 25030</strain>
    </source>
</reference>
<name>A0A1H2YDE3_9FLAO</name>
<keyword evidence="9" id="KW-1185">Reference proteome</keyword>
<dbReference type="Proteomes" id="UP000199592">
    <property type="component" value="Unassembled WGS sequence"/>
</dbReference>
<keyword evidence="1 4" id="KW-0597">Phosphoprotein</keyword>
<organism evidence="8 9">
    <name type="scientific">Flagellimonas zhangzhouensis</name>
    <dbReference type="NCBI Taxonomy" id="1073328"/>
    <lineage>
        <taxon>Bacteria</taxon>
        <taxon>Pseudomonadati</taxon>
        <taxon>Bacteroidota</taxon>
        <taxon>Flavobacteriia</taxon>
        <taxon>Flavobacteriales</taxon>
        <taxon>Flavobacteriaceae</taxon>
        <taxon>Flagellimonas</taxon>
    </lineage>
</organism>
<dbReference type="InterPro" id="IPR016032">
    <property type="entry name" value="Sig_transdc_resp-reg_C-effctor"/>
</dbReference>
<dbReference type="RefSeq" id="WP_090298596.1">
    <property type="nucleotide sequence ID" value="NZ_FNKI01000004.1"/>
</dbReference>
<feature type="DNA-binding region" description="OmpR/PhoB-type" evidence="5">
    <location>
        <begin position="138"/>
        <end position="232"/>
    </location>
</feature>
<dbReference type="GO" id="GO:0000156">
    <property type="term" value="F:phosphorelay response regulator activity"/>
    <property type="evidence" value="ECO:0007669"/>
    <property type="project" value="TreeGrafter"/>
</dbReference>
<evidence type="ECO:0000259" key="6">
    <source>
        <dbReference type="PROSITE" id="PS50110"/>
    </source>
</evidence>
<dbReference type="SMART" id="SM00448">
    <property type="entry name" value="REC"/>
    <property type="match status" value="1"/>
</dbReference>
<gene>
    <name evidence="8" type="ORF">SAMN04487892_3038</name>
</gene>
<dbReference type="STRING" id="1073328.SAMN05216294_2983"/>
<dbReference type="PANTHER" id="PTHR48111">
    <property type="entry name" value="REGULATOR OF RPOS"/>
    <property type="match status" value="1"/>
</dbReference>
<keyword evidence="3 5" id="KW-0238">DNA-binding</keyword>
<dbReference type="Gene3D" id="3.40.50.2300">
    <property type="match status" value="1"/>
</dbReference>
<dbReference type="InterPro" id="IPR039420">
    <property type="entry name" value="WalR-like"/>
</dbReference>
<evidence type="ECO:0000259" key="7">
    <source>
        <dbReference type="PROSITE" id="PS51755"/>
    </source>
</evidence>
<dbReference type="GO" id="GO:0005829">
    <property type="term" value="C:cytosol"/>
    <property type="evidence" value="ECO:0007669"/>
    <property type="project" value="TreeGrafter"/>
</dbReference>
<dbReference type="GO" id="GO:0000976">
    <property type="term" value="F:transcription cis-regulatory region binding"/>
    <property type="evidence" value="ECO:0007669"/>
    <property type="project" value="TreeGrafter"/>
</dbReference>
<dbReference type="GO" id="GO:0032993">
    <property type="term" value="C:protein-DNA complex"/>
    <property type="evidence" value="ECO:0007669"/>
    <property type="project" value="TreeGrafter"/>
</dbReference>
<proteinExistence type="predicted"/>
<evidence type="ECO:0000313" key="9">
    <source>
        <dbReference type="Proteomes" id="UP000199592"/>
    </source>
</evidence>
<dbReference type="EMBL" id="FNMY01000005">
    <property type="protein sequence ID" value="SDX03177.1"/>
    <property type="molecule type" value="Genomic_DNA"/>
</dbReference>
<feature type="domain" description="Response regulatory" evidence="6">
    <location>
        <begin position="7"/>
        <end position="123"/>
    </location>
</feature>
<feature type="modified residue" description="4-aspartylphosphate" evidence="4">
    <location>
        <position position="56"/>
    </location>
</feature>
<dbReference type="OrthoDB" id="9790442at2"/>
<evidence type="ECO:0000313" key="8">
    <source>
        <dbReference type="EMBL" id="SDX03177.1"/>
    </source>
</evidence>
<evidence type="ECO:0000256" key="5">
    <source>
        <dbReference type="PROSITE-ProRule" id="PRU01091"/>
    </source>
</evidence>
<evidence type="ECO:0000256" key="1">
    <source>
        <dbReference type="ARBA" id="ARBA00022553"/>
    </source>
</evidence>
<dbReference type="InterPro" id="IPR001789">
    <property type="entry name" value="Sig_transdc_resp-reg_receiver"/>
</dbReference>
<dbReference type="InterPro" id="IPR036388">
    <property type="entry name" value="WH-like_DNA-bd_sf"/>
</dbReference>
<evidence type="ECO:0000256" key="2">
    <source>
        <dbReference type="ARBA" id="ARBA00023012"/>
    </source>
</evidence>
<dbReference type="PANTHER" id="PTHR48111:SF40">
    <property type="entry name" value="PHOSPHATE REGULON TRANSCRIPTIONAL REGULATORY PROTEIN PHOB"/>
    <property type="match status" value="1"/>
</dbReference>
<dbReference type="AlphaFoldDB" id="A0A1H2YDE3"/>
<dbReference type="SUPFAM" id="SSF46894">
    <property type="entry name" value="C-terminal effector domain of the bipartite response regulators"/>
    <property type="match status" value="1"/>
</dbReference>
<dbReference type="GO" id="GO:0006355">
    <property type="term" value="P:regulation of DNA-templated transcription"/>
    <property type="evidence" value="ECO:0007669"/>
    <property type="project" value="InterPro"/>
</dbReference>
<dbReference type="Gene3D" id="1.10.10.10">
    <property type="entry name" value="Winged helix-like DNA-binding domain superfamily/Winged helix DNA-binding domain"/>
    <property type="match status" value="1"/>
</dbReference>
<dbReference type="PROSITE" id="PS51755">
    <property type="entry name" value="OMPR_PHOB"/>
    <property type="match status" value="1"/>
</dbReference>
<sequence>MKKNETKILLVDDDAEILDLLSDILASEGYIVYTAKNGREGLINAKLLRPHLIILDVMMPEMDGIETCYEIRNSKILKNTLVAFLTARGENYSEAAGLDVGADDYITKPIKPKVLISRINALLRRLQNGSKTVMLPPQKIITCGNIVINREKFLVYKDEEEIDLPHKEFELLFLLASEPEKVFSREEILKKVWENDLTLKGRTIDVHITKLRQKIGENHFKTRKGVGYKFVE</sequence>
<dbReference type="InterPro" id="IPR011006">
    <property type="entry name" value="CheY-like_superfamily"/>
</dbReference>
<evidence type="ECO:0000256" key="4">
    <source>
        <dbReference type="PROSITE-ProRule" id="PRU00169"/>
    </source>
</evidence>
<protein>
    <submittedName>
        <fullName evidence="8">Two-component system, OmpR family, alkaline phosphatase synthesis response regulator PhoP</fullName>
    </submittedName>
</protein>
<keyword evidence="2" id="KW-0902">Two-component regulatory system</keyword>
<dbReference type="Pfam" id="PF00486">
    <property type="entry name" value="Trans_reg_C"/>
    <property type="match status" value="1"/>
</dbReference>
<dbReference type="PROSITE" id="PS50110">
    <property type="entry name" value="RESPONSE_REGULATORY"/>
    <property type="match status" value="1"/>
</dbReference>
<dbReference type="SUPFAM" id="SSF52172">
    <property type="entry name" value="CheY-like"/>
    <property type="match status" value="1"/>
</dbReference>
<feature type="domain" description="OmpR/PhoB-type" evidence="7">
    <location>
        <begin position="138"/>
        <end position="232"/>
    </location>
</feature>
<dbReference type="Pfam" id="PF00072">
    <property type="entry name" value="Response_reg"/>
    <property type="match status" value="1"/>
</dbReference>
<dbReference type="SMART" id="SM00862">
    <property type="entry name" value="Trans_reg_C"/>
    <property type="match status" value="1"/>
</dbReference>
<accession>A0A1H2YDE3</accession>
<evidence type="ECO:0000256" key="3">
    <source>
        <dbReference type="ARBA" id="ARBA00023125"/>
    </source>
</evidence>
<dbReference type="InterPro" id="IPR001867">
    <property type="entry name" value="OmpR/PhoB-type_DNA-bd"/>
</dbReference>
<dbReference type="CDD" id="cd00383">
    <property type="entry name" value="trans_reg_C"/>
    <property type="match status" value="1"/>
</dbReference>